<feature type="compositionally biased region" description="Polar residues" evidence="1">
    <location>
        <begin position="293"/>
        <end position="307"/>
    </location>
</feature>
<evidence type="ECO:0000259" key="2">
    <source>
        <dbReference type="Pfam" id="PF18596"/>
    </source>
</evidence>
<dbReference type="AlphaFoldDB" id="A0A8H3V7Y7"/>
<sequence length="419" mass="46422">MVGLVLKLGDNLIDDIQLSPSSSWPFLGTTKRELQFLDFVEVAKVPLSLISGPACNVWTTNPDTADWFDNTLTLHLSQETDEANERSWWEESKKQSDIGILAQMKDTSAQILFYAIVDRSHDKVSSPGAISQDHTIRVQALPLCSDFMPALPSPPGSPLSHCEDDFQFLPSIEQLRTEAIATEKKRKRVEEVFDTAASQQRKARRTGGEGIAAAASKLSNVTTLVGQKKPKGAQSQRDVDLKSQRASIFSQSRSDPATFAPPIQTARRDSRSPSFSSDTRPVSRRGLLDNNAKRSSLSRVTSLSENATAEDANKEMISRLVMAGMRLYGMQRKKPTHSRRISENMSNVGSIGNIVNDGAKEDATKDEEYKLMYHQTYKAACFTHRKQITTLPLHLNPEPLRDTVDKLLAIFCADPMADG</sequence>
<evidence type="ECO:0000313" key="6">
    <source>
        <dbReference type="Proteomes" id="UP000447873"/>
    </source>
</evidence>
<evidence type="ECO:0000313" key="3">
    <source>
        <dbReference type="EMBL" id="KAE9983494.1"/>
    </source>
</evidence>
<dbReference type="EMBL" id="WNWR01000181">
    <property type="protein sequence ID" value="KAE9989537.1"/>
    <property type="molecule type" value="Genomic_DNA"/>
</dbReference>
<protein>
    <recommendedName>
        <fullName evidence="2">Sld7 C-terminal domain-containing protein</fullName>
    </recommendedName>
</protein>
<comment type="caution">
    <text evidence="4">The sequence shown here is derived from an EMBL/GenBank/DDBJ whole genome shotgun (WGS) entry which is preliminary data.</text>
</comment>
<name>A0A8H3V7Y7_VENIN</name>
<evidence type="ECO:0000313" key="7">
    <source>
        <dbReference type="Proteomes" id="UP000490939"/>
    </source>
</evidence>
<evidence type="ECO:0000313" key="5">
    <source>
        <dbReference type="EMBL" id="KAE9989537.1"/>
    </source>
</evidence>
<reference evidence="4 6" key="1">
    <citation type="submission" date="2018-12" db="EMBL/GenBank/DDBJ databases">
        <title>Venturia inaequalis Genome Resource.</title>
        <authorList>
            <person name="Lichtner F.J."/>
        </authorList>
    </citation>
    <scope>NUCLEOTIDE SEQUENCE [LARGE SCALE GENOMIC DNA]</scope>
    <source>
        <strain evidence="4 6">120213</strain>
        <strain evidence="3">Bline_iso_100314</strain>
        <strain evidence="5 7">DMI_063113</strain>
    </source>
</reference>
<gene>
    <name evidence="3" type="ORF">BLS_004267</name>
    <name evidence="5" type="ORF">EG327_002579</name>
    <name evidence="4" type="ORF">EG328_009535</name>
</gene>
<organism evidence="4 6">
    <name type="scientific">Venturia inaequalis</name>
    <name type="common">Apple scab fungus</name>
    <dbReference type="NCBI Taxonomy" id="5025"/>
    <lineage>
        <taxon>Eukaryota</taxon>
        <taxon>Fungi</taxon>
        <taxon>Dikarya</taxon>
        <taxon>Ascomycota</taxon>
        <taxon>Pezizomycotina</taxon>
        <taxon>Dothideomycetes</taxon>
        <taxon>Pleosporomycetidae</taxon>
        <taxon>Venturiales</taxon>
        <taxon>Venturiaceae</taxon>
        <taxon>Venturia</taxon>
    </lineage>
</organism>
<accession>A0A8H3V7Y7</accession>
<dbReference type="Proteomes" id="UP000447873">
    <property type="component" value="Unassembled WGS sequence"/>
</dbReference>
<dbReference type="OrthoDB" id="4205424at2759"/>
<evidence type="ECO:0000313" key="4">
    <source>
        <dbReference type="EMBL" id="KAE9983735.1"/>
    </source>
</evidence>
<feature type="region of interest" description="Disordered" evidence="1">
    <location>
        <begin position="223"/>
        <end position="308"/>
    </location>
</feature>
<dbReference type="Proteomes" id="UP000433883">
    <property type="component" value="Unassembled WGS sequence"/>
</dbReference>
<keyword evidence="7" id="KW-1185">Reference proteome</keyword>
<proteinExistence type="predicted"/>
<dbReference type="Proteomes" id="UP000490939">
    <property type="component" value="Unassembled WGS sequence"/>
</dbReference>
<dbReference type="EMBL" id="WNWQ01000028">
    <property type="protein sequence ID" value="KAE9983494.1"/>
    <property type="molecule type" value="Genomic_DNA"/>
</dbReference>
<dbReference type="Pfam" id="PF18596">
    <property type="entry name" value="Sld7_C"/>
    <property type="match status" value="1"/>
</dbReference>
<feature type="compositionally biased region" description="Polar residues" evidence="1">
    <location>
        <begin position="244"/>
        <end position="255"/>
    </location>
</feature>
<dbReference type="InterPro" id="IPR041260">
    <property type="entry name" value="Sld7_C"/>
</dbReference>
<evidence type="ECO:0000256" key="1">
    <source>
        <dbReference type="SAM" id="MobiDB-lite"/>
    </source>
</evidence>
<feature type="domain" description="Sld7 C-terminal" evidence="2">
    <location>
        <begin position="311"/>
        <end position="412"/>
    </location>
</feature>
<dbReference type="EMBL" id="WNWS01000058">
    <property type="protein sequence ID" value="KAE9983735.1"/>
    <property type="molecule type" value="Genomic_DNA"/>
</dbReference>